<dbReference type="GO" id="GO:0015888">
    <property type="term" value="P:thiamine transport"/>
    <property type="evidence" value="ECO:0007669"/>
    <property type="project" value="TreeGrafter"/>
</dbReference>
<dbReference type="Proteomes" id="UP000283880">
    <property type="component" value="Unassembled WGS sequence"/>
</dbReference>
<dbReference type="RefSeq" id="WP_117777269.1">
    <property type="nucleotide sequence ID" value="NZ_BAABXR010000003.1"/>
</dbReference>
<dbReference type="OrthoDB" id="366726at2"/>
<sequence>MKKSLKKAVGISLCAAIALQLAACGGSKKAEAVDLNAASLDKIIEEAKKEGKLESVGMPGSWANWQGTWDGIEAEYGIEHNDTDMSSGEEIAMFEAEKNAPTKDIGDVGHKFGPEAKEKGVTQSYKTSYWDSVPDWAKDPDGHWMIAYTGATTFITNTDLVSNPPKSWDDVRKGDYKLTIGDVVTGATGQGNVLATAYAFGGDMDNLEPAFEFWKEMAKAGRIDQGDILLQRIQAGEVEVGVTWSYNALTYRDQTPNYKFDVCVPSDGSIMSGYASIINKYAPHPYAAALAREYIFSDKGQTNLAIAGAIPTRTDFVVPQEIQDKTIPQEQTKNSVPVTDPAKYAEVCEKIAQTWQEEIIPLMSQ</sequence>
<dbReference type="GO" id="GO:0030288">
    <property type="term" value="C:outer membrane-bounded periplasmic space"/>
    <property type="evidence" value="ECO:0007669"/>
    <property type="project" value="TreeGrafter"/>
</dbReference>
<organism evidence="3 4">
    <name type="scientific">Enterocloster asparagiformis</name>
    <dbReference type="NCBI Taxonomy" id="333367"/>
    <lineage>
        <taxon>Bacteria</taxon>
        <taxon>Bacillati</taxon>
        <taxon>Bacillota</taxon>
        <taxon>Clostridia</taxon>
        <taxon>Lachnospirales</taxon>
        <taxon>Lachnospiraceae</taxon>
        <taxon>Enterocloster</taxon>
    </lineage>
</organism>
<dbReference type="PANTHER" id="PTHR30006">
    <property type="entry name" value="THIAMINE-BINDING PERIPLASMIC PROTEIN-RELATED"/>
    <property type="match status" value="1"/>
</dbReference>
<dbReference type="PANTHER" id="PTHR30006:SF2">
    <property type="entry name" value="ABC TRANSPORTER SUBSTRATE-BINDING PROTEIN"/>
    <property type="match status" value="1"/>
</dbReference>
<evidence type="ECO:0000313" key="3">
    <source>
        <dbReference type="EMBL" id="RGX30442.1"/>
    </source>
</evidence>
<protein>
    <submittedName>
        <fullName evidence="3">ABC transporter substrate-binding protein</fullName>
    </submittedName>
</protein>
<evidence type="ECO:0000313" key="4">
    <source>
        <dbReference type="Proteomes" id="UP000283880"/>
    </source>
</evidence>
<keyword evidence="1 2" id="KW-0732">Signal</keyword>
<reference evidence="3 4" key="1">
    <citation type="submission" date="2018-08" db="EMBL/GenBank/DDBJ databases">
        <title>A genome reference for cultivated species of the human gut microbiota.</title>
        <authorList>
            <person name="Zou Y."/>
            <person name="Xue W."/>
            <person name="Luo G."/>
        </authorList>
    </citation>
    <scope>NUCLEOTIDE SEQUENCE [LARGE SCALE GENOMIC DNA]</scope>
    <source>
        <strain evidence="3 4">AF04-15</strain>
    </source>
</reference>
<gene>
    <name evidence="3" type="ORF">DWV29_08395</name>
</gene>
<dbReference type="Pfam" id="PF13343">
    <property type="entry name" value="SBP_bac_6"/>
    <property type="match status" value="1"/>
</dbReference>
<name>A0A413FHF3_9FIRM</name>
<dbReference type="SUPFAM" id="SSF53850">
    <property type="entry name" value="Periplasmic binding protein-like II"/>
    <property type="match status" value="1"/>
</dbReference>
<dbReference type="Gene3D" id="3.40.190.10">
    <property type="entry name" value="Periplasmic binding protein-like II"/>
    <property type="match status" value="2"/>
</dbReference>
<evidence type="ECO:0000256" key="1">
    <source>
        <dbReference type="ARBA" id="ARBA00022729"/>
    </source>
</evidence>
<dbReference type="GO" id="GO:0030975">
    <property type="term" value="F:thiamine binding"/>
    <property type="evidence" value="ECO:0007669"/>
    <property type="project" value="TreeGrafter"/>
</dbReference>
<accession>A0A413FHF3</accession>
<feature type="signal peptide" evidence="2">
    <location>
        <begin position="1"/>
        <end position="22"/>
    </location>
</feature>
<dbReference type="AlphaFoldDB" id="A0A413FHF3"/>
<dbReference type="GO" id="GO:0030976">
    <property type="term" value="F:thiamine pyrophosphate binding"/>
    <property type="evidence" value="ECO:0007669"/>
    <property type="project" value="TreeGrafter"/>
</dbReference>
<comment type="caution">
    <text evidence="3">The sequence shown here is derived from an EMBL/GenBank/DDBJ whole genome shotgun (WGS) entry which is preliminary data.</text>
</comment>
<feature type="chain" id="PRO_5039494156" evidence="2">
    <location>
        <begin position="23"/>
        <end position="365"/>
    </location>
</feature>
<proteinExistence type="predicted"/>
<dbReference type="EMBL" id="QSBM01000005">
    <property type="protein sequence ID" value="RGX30442.1"/>
    <property type="molecule type" value="Genomic_DNA"/>
</dbReference>
<evidence type="ECO:0000256" key="2">
    <source>
        <dbReference type="SAM" id="SignalP"/>
    </source>
</evidence>